<keyword evidence="5" id="KW-0297">G-protein coupled receptor</keyword>
<sequence>MDLCRAAPEVHANTTSEPLYDVPTAVIVVLSVFYGSVSVIAVLGNGLVLWILCTSRRMRTTMNYFIGNLAVADIIIGVFSIPFQFQSALLQRWNLADFMCPTSEFFATLSVSSNTIAAAIRSSGE</sequence>
<dbReference type="EMBL" id="VIIS01002119">
    <property type="protein sequence ID" value="KAF0288286.1"/>
    <property type="molecule type" value="Genomic_DNA"/>
</dbReference>
<comment type="caution">
    <text evidence="11">The sequence shown here is derived from an EMBL/GenBank/DDBJ whole genome shotgun (WGS) entry which is preliminary data.</text>
</comment>
<evidence type="ECO:0000256" key="9">
    <source>
        <dbReference type="SAM" id="Phobius"/>
    </source>
</evidence>
<evidence type="ECO:0000256" key="1">
    <source>
        <dbReference type="ARBA" id="ARBA00004141"/>
    </source>
</evidence>
<feature type="transmembrane region" description="Helical" evidence="9">
    <location>
        <begin position="64"/>
        <end position="85"/>
    </location>
</feature>
<evidence type="ECO:0000313" key="11">
    <source>
        <dbReference type="EMBL" id="KAF0288286.1"/>
    </source>
</evidence>
<name>A0A6A4V0P2_AMPAM</name>
<dbReference type="AlphaFoldDB" id="A0A6A4V0P2"/>
<protein>
    <submittedName>
        <fullName evidence="11">Tachykinin-like peptides receptor 99D</fullName>
    </submittedName>
</protein>
<gene>
    <name evidence="11" type="primary">TkR99D_3</name>
    <name evidence="11" type="ORF">FJT64_001402</name>
</gene>
<proteinExistence type="inferred from homology"/>
<dbReference type="InterPro" id="IPR017452">
    <property type="entry name" value="GPCR_Rhodpsn_7TM"/>
</dbReference>
<dbReference type="Proteomes" id="UP000440578">
    <property type="component" value="Unassembled WGS sequence"/>
</dbReference>
<keyword evidence="7 11" id="KW-0675">Receptor</keyword>
<evidence type="ECO:0000313" key="12">
    <source>
        <dbReference type="Proteomes" id="UP000440578"/>
    </source>
</evidence>
<organism evidence="11 12">
    <name type="scientific">Amphibalanus amphitrite</name>
    <name type="common">Striped barnacle</name>
    <name type="synonym">Balanus amphitrite</name>
    <dbReference type="NCBI Taxonomy" id="1232801"/>
    <lineage>
        <taxon>Eukaryota</taxon>
        <taxon>Metazoa</taxon>
        <taxon>Ecdysozoa</taxon>
        <taxon>Arthropoda</taxon>
        <taxon>Crustacea</taxon>
        <taxon>Multicrustacea</taxon>
        <taxon>Cirripedia</taxon>
        <taxon>Thoracica</taxon>
        <taxon>Thoracicalcarea</taxon>
        <taxon>Balanomorpha</taxon>
        <taxon>Balanoidea</taxon>
        <taxon>Balanidae</taxon>
        <taxon>Amphibalaninae</taxon>
        <taxon>Amphibalanus</taxon>
    </lineage>
</organism>
<keyword evidence="4 9" id="KW-1133">Transmembrane helix</keyword>
<comment type="similarity">
    <text evidence="2">Belongs to the G-protein coupled receptor 1 family.</text>
</comment>
<dbReference type="PANTHER" id="PTHR45695">
    <property type="entry name" value="LEUCOKININ RECEPTOR-RELATED"/>
    <property type="match status" value="1"/>
</dbReference>
<evidence type="ECO:0000256" key="5">
    <source>
        <dbReference type="ARBA" id="ARBA00023040"/>
    </source>
</evidence>
<evidence type="ECO:0000256" key="4">
    <source>
        <dbReference type="ARBA" id="ARBA00022989"/>
    </source>
</evidence>
<keyword evidence="8" id="KW-0807">Transducer</keyword>
<evidence type="ECO:0000256" key="7">
    <source>
        <dbReference type="ARBA" id="ARBA00023170"/>
    </source>
</evidence>
<keyword evidence="6 9" id="KW-0472">Membrane</keyword>
<evidence type="ECO:0000256" key="6">
    <source>
        <dbReference type="ARBA" id="ARBA00023136"/>
    </source>
</evidence>
<keyword evidence="12" id="KW-1185">Reference proteome</keyword>
<dbReference type="InterPro" id="IPR000276">
    <property type="entry name" value="GPCR_Rhodpsn"/>
</dbReference>
<keyword evidence="3 9" id="KW-0812">Transmembrane</keyword>
<dbReference type="PROSITE" id="PS50262">
    <property type="entry name" value="G_PROTEIN_RECEP_F1_2"/>
    <property type="match status" value="1"/>
</dbReference>
<dbReference type="SUPFAM" id="SSF81321">
    <property type="entry name" value="Family A G protein-coupled receptor-like"/>
    <property type="match status" value="1"/>
</dbReference>
<dbReference type="GO" id="GO:0004930">
    <property type="term" value="F:G protein-coupled receptor activity"/>
    <property type="evidence" value="ECO:0007669"/>
    <property type="project" value="UniProtKB-KW"/>
</dbReference>
<accession>A0A6A4V0P2</accession>
<evidence type="ECO:0000256" key="3">
    <source>
        <dbReference type="ARBA" id="ARBA00022692"/>
    </source>
</evidence>
<dbReference type="PRINTS" id="PR00237">
    <property type="entry name" value="GPCRRHODOPSN"/>
</dbReference>
<evidence type="ECO:0000256" key="8">
    <source>
        <dbReference type="ARBA" id="ARBA00023224"/>
    </source>
</evidence>
<dbReference type="GO" id="GO:0005886">
    <property type="term" value="C:plasma membrane"/>
    <property type="evidence" value="ECO:0007669"/>
    <property type="project" value="TreeGrafter"/>
</dbReference>
<dbReference type="Gene3D" id="1.20.1070.10">
    <property type="entry name" value="Rhodopsin 7-helix transmembrane proteins"/>
    <property type="match status" value="1"/>
</dbReference>
<dbReference type="PANTHER" id="PTHR45695:SF9">
    <property type="entry name" value="LEUCOKININ RECEPTOR"/>
    <property type="match status" value="1"/>
</dbReference>
<evidence type="ECO:0000259" key="10">
    <source>
        <dbReference type="PROSITE" id="PS50262"/>
    </source>
</evidence>
<feature type="transmembrane region" description="Helical" evidence="9">
    <location>
        <begin position="25"/>
        <end position="52"/>
    </location>
</feature>
<dbReference type="Pfam" id="PF00001">
    <property type="entry name" value="7tm_1"/>
    <property type="match status" value="1"/>
</dbReference>
<evidence type="ECO:0000256" key="2">
    <source>
        <dbReference type="ARBA" id="ARBA00010663"/>
    </source>
</evidence>
<feature type="domain" description="G-protein coupled receptors family 1 profile" evidence="10">
    <location>
        <begin position="44"/>
        <end position="125"/>
    </location>
</feature>
<comment type="subcellular location">
    <subcellularLocation>
        <location evidence="1">Membrane</location>
        <topology evidence="1">Multi-pass membrane protein</topology>
    </subcellularLocation>
</comment>
<reference evidence="11 12" key="1">
    <citation type="submission" date="2019-07" db="EMBL/GenBank/DDBJ databases">
        <title>Draft genome assembly of a fouling barnacle, Amphibalanus amphitrite (Darwin, 1854): The first reference genome for Thecostraca.</title>
        <authorList>
            <person name="Kim W."/>
        </authorList>
    </citation>
    <scope>NUCLEOTIDE SEQUENCE [LARGE SCALE GENOMIC DNA]</scope>
    <source>
        <strain evidence="11">SNU_AA5</strain>
        <tissue evidence="11">Soma without cirri and trophi</tissue>
    </source>
</reference>